<evidence type="ECO:0000256" key="14">
    <source>
        <dbReference type="SAM" id="MobiDB-lite"/>
    </source>
</evidence>
<dbReference type="RefSeq" id="WP_196608149.1">
    <property type="nucleotide sequence ID" value="NZ_VRYY01000051.1"/>
</dbReference>
<keyword evidence="5 13" id="KW-1003">Cell membrane</keyword>
<dbReference type="PANTHER" id="PTHR30531:SF12">
    <property type="entry name" value="FLAGELLAR BIOSYNTHETIC PROTEIN FLHB"/>
    <property type="match status" value="1"/>
</dbReference>
<feature type="transmembrane region" description="Helical" evidence="13">
    <location>
        <begin position="143"/>
        <end position="164"/>
    </location>
</feature>
<keyword evidence="9 13" id="KW-1133">Transmembrane helix</keyword>
<evidence type="ECO:0000256" key="1">
    <source>
        <dbReference type="ARBA" id="ARBA00004651"/>
    </source>
</evidence>
<dbReference type="InterPro" id="IPR029025">
    <property type="entry name" value="T3SS_substrate_exporter_C"/>
</dbReference>
<dbReference type="InterPro" id="IPR006136">
    <property type="entry name" value="FlhB"/>
</dbReference>
<dbReference type="SUPFAM" id="SSF160544">
    <property type="entry name" value="EscU C-terminal domain-like"/>
    <property type="match status" value="1"/>
</dbReference>
<evidence type="ECO:0000313" key="16">
    <source>
        <dbReference type="Proteomes" id="UP001194469"/>
    </source>
</evidence>
<keyword evidence="15" id="KW-0282">Flagellum</keyword>
<evidence type="ECO:0000256" key="11">
    <source>
        <dbReference type="ARBA" id="ARBA00023225"/>
    </source>
</evidence>
<evidence type="ECO:0000256" key="8">
    <source>
        <dbReference type="ARBA" id="ARBA00022927"/>
    </source>
</evidence>
<comment type="subcellular location">
    <subcellularLocation>
        <location evidence="1">Cell membrane</location>
        <topology evidence="1">Multi-pass membrane protein</topology>
    </subcellularLocation>
</comment>
<dbReference type="PRINTS" id="PR00950">
    <property type="entry name" value="TYPE3IMSPROT"/>
</dbReference>
<keyword evidence="8 13" id="KW-0653">Protein transport</keyword>
<keyword evidence="15" id="KW-0966">Cell projection</keyword>
<keyword evidence="7 13" id="KW-1005">Bacterial flagellum biogenesis</keyword>
<keyword evidence="10 13" id="KW-0472">Membrane</keyword>
<keyword evidence="15" id="KW-0969">Cilium</keyword>
<evidence type="ECO:0000256" key="9">
    <source>
        <dbReference type="ARBA" id="ARBA00022989"/>
    </source>
</evidence>
<evidence type="ECO:0000256" key="7">
    <source>
        <dbReference type="ARBA" id="ARBA00022795"/>
    </source>
</evidence>
<evidence type="ECO:0000256" key="6">
    <source>
        <dbReference type="ARBA" id="ARBA00022692"/>
    </source>
</evidence>
<evidence type="ECO:0000256" key="3">
    <source>
        <dbReference type="ARBA" id="ARBA00021622"/>
    </source>
</evidence>
<evidence type="ECO:0000256" key="10">
    <source>
        <dbReference type="ARBA" id="ARBA00023136"/>
    </source>
</evidence>
<evidence type="ECO:0000256" key="12">
    <source>
        <dbReference type="ARBA" id="ARBA00025078"/>
    </source>
</evidence>
<evidence type="ECO:0000256" key="4">
    <source>
        <dbReference type="ARBA" id="ARBA00022448"/>
    </source>
</evidence>
<comment type="caution">
    <text evidence="15">The sequence shown here is derived from an EMBL/GenBank/DDBJ whole genome shotgun (WGS) entry which is preliminary data.</text>
</comment>
<evidence type="ECO:0000256" key="2">
    <source>
        <dbReference type="ARBA" id="ARBA00010690"/>
    </source>
</evidence>
<keyword evidence="16" id="KW-1185">Reference proteome</keyword>
<evidence type="ECO:0000313" key="15">
    <source>
        <dbReference type="EMBL" id="MBG3875919.1"/>
    </source>
</evidence>
<dbReference type="Pfam" id="PF01312">
    <property type="entry name" value="Bac_export_2"/>
    <property type="match status" value="1"/>
</dbReference>
<evidence type="ECO:0000256" key="5">
    <source>
        <dbReference type="ARBA" id="ARBA00022475"/>
    </source>
</evidence>
<sequence length="356" mass="40522">MAQRDPSKTEKATPKRRNKARNKGNVPKSQELTKALTILAGSVGLLFYIDFLAKDMQTLFRHFLGNAFGFNPNQQNVIKLLMWLAGELAAMLLPIMLFIGFTAWLVLRLQVGKLWTTEVFKFNWSRFNILAALKRMFASPETFVRLGKSLLQALFIGVAPYLIIRREMHNFLPLYYSDAQGIGAYMLKTGWDMVRYALVPMFLIAIADFWYTRWSYEENLKMTKDETKDERKQAEGDPVVRAQQRRKMMQMMAKRMLQDVPKADVVITNPTHFAIALRYDATEAPAPIVLAKGADNLAQKIKEVAREHGVPIRENKPLAQALYKAVEVGDMIPAELFQAVATVLASLWKFKAGRAS</sequence>
<protein>
    <recommendedName>
        <fullName evidence="3 13">Flagellar biosynthetic protein FlhB</fullName>
    </recommendedName>
</protein>
<feature type="transmembrane region" description="Helical" evidence="13">
    <location>
        <begin position="35"/>
        <end position="53"/>
    </location>
</feature>
<dbReference type="EMBL" id="VRYY01000051">
    <property type="protein sequence ID" value="MBG3875919.1"/>
    <property type="molecule type" value="Genomic_DNA"/>
</dbReference>
<feature type="region of interest" description="Disordered" evidence="14">
    <location>
        <begin position="1"/>
        <end position="27"/>
    </location>
</feature>
<feature type="transmembrane region" description="Helical" evidence="13">
    <location>
        <begin position="80"/>
        <end position="107"/>
    </location>
</feature>
<dbReference type="NCBIfam" id="TIGR00328">
    <property type="entry name" value="flhB"/>
    <property type="match status" value="1"/>
</dbReference>
<accession>A0ABS0J0H2</accession>
<dbReference type="PANTHER" id="PTHR30531">
    <property type="entry name" value="FLAGELLAR BIOSYNTHETIC PROTEIN FLHB"/>
    <property type="match status" value="1"/>
</dbReference>
<organism evidence="15 16">
    <name type="scientific">Nitratidesulfovibrio oxamicus</name>
    <dbReference type="NCBI Taxonomy" id="32016"/>
    <lineage>
        <taxon>Bacteria</taxon>
        <taxon>Pseudomonadati</taxon>
        <taxon>Thermodesulfobacteriota</taxon>
        <taxon>Desulfovibrionia</taxon>
        <taxon>Desulfovibrionales</taxon>
        <taxon>Desulfovibrionaceae</taxon>
        <taxon>Nitratidesulfovibrio</taxon>
    </lineage>
</organism>
<dbReference type="InterPro" id="IPR006135">
    <property type="entry name" value="T3SS_substrate_exporter"/>
</dbReference>
<gene>
    <name evidence="13 15" type="primary">flhB</name>
    <name evidence="15" type="ORF">FVW20_02470</name>
</gene>
<comment type="function">
    <text evidence="12 13">Required for formation of the rod structure in the basal body of the flagellar apparatus. Together with FliI and FliH, may constitute the export apparatus of flagellin.</text>
</comment>
<keyword evidence="4 13" id="KW-0813">Transport</keyword>
<dbReference type="Gene3D" id="3.40.1690.10">
    <property type="entry name" value="secretion proteins EscU"/>
    <property type="match status" value="1"/>
</dbReference>
<feature type="transmembrane region" description="Helical" evidence="13">
    <location>
        <begin position="193"/>
        <end position="212"/>
    </location>
</feature>
<feature type="compositionally biased region" description="Basic and acidic residues" evidence="14">
    <location>
        <begin position="1"/>
        <end position="13"/>
    </location>
</feature>
<dbReference type="Proteomes" id="UP001194469">
    <property type="component" value="Unassembled WGS sequence"/>
</dbReference>
<keyword evidence="6 13" id="KW-0812">Transmembrane</keyword>
<comment type="similarity">
    <text evidence="2 13">Belongs to the type III secretion exporter family.</text>
</comment>
<proteinExistence type="inferred from homology"/>
<name>A0ABS0J0H2_9BACT</name>
<evidence type="ECO:0000256" key="13">
    <source>
        <dbReference type="RuleBase" id="RU364091"/>
    </source>
</evidence>
<keyword evidence="11 13" id="KW-1006">Bacterial flagellum protein export</keyword>
<reference evidence="15 16" key="1">
    <citation type="submission" date="2019-08" db="EMBL/GenBank/DDBJ databases">
        <authorList>
            <person name="Luo N."/>
        </authorList>
    </citation>
    <scope>NUCLEOTIDE SEQUENCE [LARGE SCALE GENOMIC DNA]</scope>
    <source>
        <strain evidence="15 16">NCIMB 9442</strain>
    </source>
</reference>